<organism evidence="1">
    <name type="scientific">Opuntia streptacantha</name>
    <name type="common">Prickly pear cactus</name>
    <name type="synonym">Opuntia cardona</name>
    <dbReference type="NCBI Taxonomy" id="393608"/>
    <lineage>
        <taxon>Eukaryota</taxon>
        <taxon>Viridiplantae</taxon>
        <taxon>Streptophyta</taxon>
        <taxon>Embryophyta</taxon>
        <taxon>Tracheophyta</taxon>
        <taxon>Spermatophyta</taxon>
        <taxon>Magnoliopsida</taxon>
        <taxon>eudicotyledons</taxon>
        <taxon>Gunneridae</taxon>
        <taxon>Pentapetalae</taxon>
        <taxon>Caryophyllales</taxon>
        <taxon>Cactineae</taxon>
        <taxon>Cactaceae</taxon>
        <taxon>Opuntioideae</taxon>
        <taxon>Opuntia</taxon>
    </lineage>
</organism>
<evidence type="ECO:0000313" key="1">
    <source>
        <dbReference type="EMBL" id="MBA4617829.1"/>
    </source>
</evidence>
<proteinExistence type="predicted"/>
<protein>
    <submittedName>
        <fullName evidence="1">Uncharacterized protein</fullName>
    </submittedName>
</protein>
<sequence>MRVPALGLPRFIVLGESERREKVRPPVAATPSAAPSAVEEVAAAAAEARVKAEEEGGGGGHGSGFGKQVAEKGFGCVGFGLGRRVGIGFRIGKGFGILRGERGVYLGW</sequence>
<dbReference type="EMBL" id="GISG01017980">
    <property type="protein sequence ID" value="MBA4617829.1"/>
    <property type="molecule type" value="Transcribed_RNA"/>
</dbReference>
<accession>A0A7C9CPQ9</accession>
<name>A0A7C9CPQ9_OPUST</name>
<reference evidence="1" key="1">
    <citation type="journal article" date="2013" name="J. Plant Res.">
        <title>Effect of fungi and light on seed germination of three Opuntia species from semiarid lands of central Mexico.</title>
        <authorList>
            <person name="Delgado-Sanchez P."/>
            <person name="Jimenez-Bremont J.F."/>
            <person name="Guerrero-Gonzalez Mde L."/>
            <person name="Flores J."/>
        </authorList>
    </citation>
    <scope>NUCLEOTIDE SEQUENCE</scope>
    <source>
        <tissue evidence="1">Cladode</tissue>
    </source>
</reference>
<dbReference type="AlphaFoldDB" id="A0A7C9CPQ9"/>
<reference evidence="1" key="2">
    <citation type="submission" date="2020-07" db="EMBL/GenBank/DDBJ databases">
        <authorList>
            <person name="Vera ALvarez R."/>
            <person name="Arias-Moreno D.M."/>
            <person name="Jimenez-Jacinto V."/>
            <person name="Jimenez-Bremont J.F."/>
            <person name="Swaminathan K."/>
            <person name="Moose S.P."/>
            <person name="Guerrero-Gonzalez M.L."/>
            <person name="Marino-Ramirez L."/>
            <person name="Landsman D."/>
            <person name="Rodriguez-Kessler M."/>
            <person name="Delgado-Sanchez P."/>
        </authorList>
    </citation>
    <scope>NUCLEOTIDE SEQUENCE</scope>
    <source>
        <tissue evidence="1">Cladode</tissue>
    </source>
</reference>